<dbReference type="EMBL" id="LN681231">
    <property type="protein sequence ID" value="CEK27259.1"/>
    <property type="molecule type" value="Genomic_DNA"/>
</dbReference>
<sequence length="43" mass="5041">MLKTGHPHRIARQTKHDKIKRRILSRCPSGRTAESMLQPNYLN</sequence>
<accession>A0A0A8VH45</accession>
<gene>
    <name evidence="2" type="ORF">CSF007_7515</name>
</gene>
<evidence type="ECO:0000313" key="2">
    <source>
        <dbReference type="EMBL" id="CEK27259.1"/>
    </source>
</evidence>
<protein>
    <submittedName>
        <fullName evidence="2">Uncharacterized protein</fullName>
    </submittedName>
</protein>
<name>A0A0A8VH45_YERRU</name>
<evidence type="ECO:0000256" key="1">
    <source>
        <dbReference type="SAM" id="MobiDB-lite"/>
    </source>
</evidence>
<organism evidence="2">
    <name type="scientific">Yersinia ruckeri</name>
    <dbReference type="NCBI Taxonomy" id="29486"/>
    <lineage>
        <taxon>Bacteria</taxon>
        <taxon>Pseudomonadati</taxon>
        <taxon>Pseudomonadota</taxon>
        <taxon>Gammaproteobacteria</taxon>
        <taxon>Enterobacterales</taxon>
        <taxon>Yersiniaceae</taxon>
        <taxon>Yersinia</taxon>
    </lineage>
</organism>
<proteinExistence type="predicted"/>
<feature type="region of interest" description="Disordered" evidence="1">
    <location>
        <begin position="1"/>
        <end position="21"/>
    </location>
</feature>
<reference evidence="2" key="1">
    <citation type="journal article" date="2015" name="Genome Announc.">
        <title>Complete Genome Sequence of Yersinia ruckeri Strain CSF007-82, Etiologic Agent of Red Mouth Disease in Salmonid Fish.</title>
        <authorList>
            <person name="Nelson M.C."/>
            <person name="LaPatra S.E."/>
            <person name="Welch T.J."/>
            <person name="Graf J."/>
        </authorList>
    </citation>
    <scope>NUCLEOTIDE SEQUENCE</scope>
    <source>
        <strain evidence="2">CSF007-82</strain>
    </source>
</reference>
<dbReference type="AlphaFoldDB" id="A0A0A8VH45"/>